<proteinExistence type="predicted"/>
<feature type="non-terminal residue" evidence="2">
    <location>
        <position position="144"/>
    </location>
</feature>
<name>A0A183PH91_9TREM</name>
<protein>
    <submittedName>
        <fullName evidence="2">Uncharacterized protein</fullName>
    </submittedName>
</protein>
<evidence type="ECO:0000256" key="1">
    <source>
        <dbReference type="SAM" id="MobiDB-lite"/>
    </source>
</evidence>
<sequence length="144" mass="16311">MKQPHDTIKRPAGKYSKSERPVKDKESKPITETQGQRNRWMEHSEKLLSRPAPMNPPDIEPVHTDVPIHLTPQTIKEIRMTIRQIDSGKSVGPNSEPAEALNQPEWQVNVGPPSLYEVEKAMGNLERGRAAGPDRFTPEIFKDD</sequence>
<dbReference type="EMBL" id="UZAL01033826">
    <property type="protein sequence ID" value="VDP64202.1"/>
    <property type="molecule type" value="Genomic_DNA"/>
</dbReference>
<keyword evidence="3" id="KW-1185">Reference proteome</keyword>
<evidence type="ECO:0000313" key="2">
    <source>
        <dbReference type="EMBL" id="VDP64202.1"/>
    </source>
</evidence>
<dbReference type="AlphaFoldDB" id="A0A183PH91"/>
<evidence type="ECO:0000313" key="3">
    <source>
        <dbReference type="Proteomes" id="UP000269396"/>
    </source>
</evidence>
<organism evidence="2 3">
    <name type="scientific">Schistosoma mattheei</name>
    <dbReference type="NCBI Taxonomy" id="31246"/>
    <lineage>
        <taxon>Eukaryota</taxon>
        <taxon>Metazoa</taxon>
        <taxon>Spiralia</taxon>
        <taxon>Lophotrochozoa</taxon>
        <taxon>Platyhelminthes</taxon>
        <taxon>Trematoda</taxon>
        <taxon>Digenea</taxon>
        <taxon>Strigeidida</taxon>
        <taxon>Schistosomatoidea</taxon>
        <taxon>Schistosomatidae</taxon>
        <taxon>Schistosoma</taxon>
    </lineage>
</organism>
<feature type="region of interest" description="Disordered" evidence="1">
    <location>
        <begin position="1"/>
        <end position="42"/>
    </location>
</feature>
<reference evidence="2 3" key="1">
    <citation type="submission" date="2018-11" db="EMBL/GenBank/DDBJ databases">
        <authorList>
            <consortium name="Pathogen Informatics"/>
        </authorList>
    </citation>
    <scope>NUCLEOTIDE SEQUENCE [LARGE SCALE GENOMIC DNA]</scope>
    <source>
        <strain>Denwood</strain>
        <strain evidence="3">Zambia</strain>
    </source>
</reference>
<feature type="compositionally biased region" description="Basic and acidic residues" evidence="1">
    <location>
        <begin position="16"/>
        <end position="29"/>
    </location>
</feature>
<dbReference type="Proteomes" id="UP000269396">
    <property type="component" value="Unassembled WGS sequence"/>
</dbReference>
<gene>
    <name evidence="2" type="ORF">SMTD_LOCUS13727</name>
</gene>
<accession>A0A183PH91</accession>